<keyword evidence="2 4" id="KW-0067">ATP-binding</keyword>
<dbReference type="Pfam" id="PF13191">
    <property type="entry name" value="AAA_16"/>
    <property type="match status" value="1"/>
</dbReference>
<dbReference type="InterPro" id="IPR041664">
    <property type="entry name" value="AAA_16"/>
</dbReference>
<feature type="domain" description="Protein kinase" evidence="6">
    <location>
        <begin position="11"/>
        <end position="334"/>
    </location>
</feature>
<proteinExistence type="predicted"/>
<keyword evidence="3" id="KW-0802">TPR repeat</keyword>
<dbReference type="SUPFAM" id="SSF52540">
    <property type="entry name" value="P-loop containing nucleoside triphosphate hydrolases"/>
    <property type="match status" value="1"/>
</dbReference>
<comment type="caution">
    <text evidence="7">The sequence shown here is derived from an EMBL/GenBank/DDBJ whole genome shotgun (WGS) entry which is preliminary data.</text>
</comment>
<feature type="repeat" description="TPR" evidence="3">
    <location>
        <begin position="975"/>
        <end position="1008"/>
    </location>
</feature>
<dbReference type="EMBL" id="JBHPBY010000497">
    <property type="protein sequence ID" value="MFC1853419.1"/>
    <property type="molecule type" value="Genomic_DNA"/>
</dbReference>
<dbReference type="InterPro" id="IPR019734">
    <property type="entry name" value="TPR_rpt"/>
</dbReference>
<dbReference type="PROSITE" id="PS00108">
    <property type="entry name" value="PROTEIN_KINASE_ST"/>
    <property type="match status" value="1"/>
</dbReference>
<dbReference type="InterPro" id="IPR017441">
    <property type="entry name" value="Protein_kinase_ATP_BS"/>
</dbReference>
<feature type="repeat" description="TPR" evidence="3">
    <location>
        <begin position="935"/>
        <end position="968"/>
    </location>
</feature>
<dbReference type="InterPro" id="IPR008271">
    <property type="entry name" value="Ser/Thr_kinase_AS"/>
</dbReference>
<dbReference type="SUPFAM" id="SSF48452">
    <property type="entry name" value="TPR-like"/>
    <property type="match status" value="2"/>
</dbReference>
<dbReference type="InterPro" id="IPR027417">
    <property type="entry name" value="P-loop_NTPase"/>
</dbReference>
<evidence type="ECO:0000259" key="6">
    <source>
        <dbReference type="PROSITE" id="PS50011"/>
    </source>
</evidence>
<dbReference type="PROSITE" id="PS00675">
    <property type="entry name" value="SIGMA54_INTERACT_1"/>
    <property type="match status" value="1"/>
</dbReference>
<accession>A0ABV6Z4P0</accession>
<dbReference type="PANTHER" id="PTHR16305:SF28">
    <property type="entry name" value="GUANYLATE CYCLASE DOMAIN-CONTAINING PROTEIN"/>
    <property type="match status" value="1"/>
</dbReference>
<gene>
    <name evidence="7" type="ORF">ACFL27_24750</name>
</gene>
<dbReference type="InterPro" id="IPR011990">
    <property type="entry name" value="TPR-like_helical_dom_sf"/>
</dbReference>
<feature type="region of interest" description="Disordered" evidence="5">
    <location>
        <begin position="120"/>
        <end position="164"/>
    </location>
</feature>
<feature type="binding site" evidence="4">
    <location>
        <position position="40"/>
    </location>
    <ligand>
        <name>ATP</name>
        <dbReference type="ChEBI" id="CHEBI:30616"/>
    </ligand>
</feature>
<keyword evidence="8" id="KW-1185">Reference proteome</keyword>
<organism evidence="7 8">
    <name type="scientific">candidate division CSSED10-310 bacterium</name>
    <dbReference type="NCBI Taxonomy" id="2855610"/>
    <lineage>
        <taxon>Bacteria</taxon>
        <taxon>Bacteria division CSSED10-310</taxon>
    </lineage>
</organism>
<dbReference type="PROSITE" id="PS50005">
    <property type="entry name" value="TPR"/>
    <property type="match status" value="3"/>
</dbReference>
<evidence type="ECO:0000256" key="3">
    <source>
        <dbReference type="PROSITE-ProRule" id="PRU00339"/>
    </source>
</evidence>
<evidence type="ECO:0000313" key="8">
    <source>
        <dbReference type="Proteomes" id="UP001594351"/>
    </source>
</evidence>
<dbReference type="Pfam" id="PF25058">
    <property type="entry name" value="ARM_TT21"/>
    <property type="match status" value="1"/>
</dbReference>
<dbReference type="SMART" id="SM00220">
    <property type="entry name" value="S_TKc"/>
    <property type="match status" value="1"/>
</dbReference>
<dbReference type="Proteomes" id="UP001594351">
    <property type="component" value="Unassembled WGS sequence"/>
</dbReference>
<dbReference type="SMART" id="SM00028">
    <property type="entry name" value="TPR"/>
    <property type="match status" value="6"/>
</dbReference>
<evidence type="ECO:0000256" key="5">
    <source>
        <dbReference type="SAM" id="MobiDB-lite"/>
    </source>
</evidence>
<evidence type="ECO:0000256" key="2">
    <source>
        <dbReference type="ARBA" id="ARBA00022840"/>
    </source>
</evidence>
<dbReference type="Pfam" id="PF13181">
    <property type="entry name" value="TPR_8"/>
    <property type="match status" value="1"/>
</dbReference>
<dbReference type="PROSITE" id="PS50011">
    <property type="entry name" value="PROTEIN_KINASE_DOM"/>
    <property type="match status" value="1"/>
</dbReference>
<name>A0ABV6Z4P0_UNCC1</name>
<dbReference type="InterPro" id="IPR000719">
    <property type="entry name" value="Prot_kinase_dom"/>
</dbReference>
<dbReference type="InterPro" id="IPR011009">
    <property type="entry name" value="Kinase-like_dom_sf"/>
</dbReference>
<keyword evidence="1 4" id="KW-0547">Nucleotide-binding</keyword>
<evidence type="ECO:0000256" key="1">
    <source>
        <dbReference type="ARBA" id="ARBA00022741"/>
    </source>
</evidence>
<dbReference type="PROSITE" id="PS00107">
    <property type="entry name" value="PROTEIN_KINASE_ATP"/>
    <property type="match status" value="1"/>
</dbReference>
<reference evidence="7 8" key="1">
    <citation type="submission" date="2024-09" db="EMBL/GenBank/DDBJ databases">
        <title>Laminarin stimulates single cell rates of sulfate reduction while oxygen inhibits transcriptomic activity in coastal marine sediment.</title>
        <authorList>
            <person name="Lindsay M."/>
            <person name="Orcutt B."/>
            <person name="Emerson D."/>
            <person name="Stepanauskas R."/>
            <person name="D'Angelo T."/>
        </authorList>
    </citation>
    <scope>NUCLEOTIDE SEQUENCE [LARGE SCALE GENOMIC DNA]</scope>
    <source>
        <strain evidence="7">SAG AM-311-K15</strain>
    </source>
</reference>
<protein>
    <submittedName>
        <fullName evidence="7">Tetratricopeptide repeat protein</fullName>
    </submittedName>
</protein>
<dbReference type="SUPFAM" id="SSF56112">
    <property type="entry name" value="Protein kinase-like (PK-like)"/>
    <property type="match status" value="1"/>
</dbReference>
<dbReference type="Pfam" id="PF13424">
    <property type="entry name" value="TPR_12"/>
    <property type="match status" value="2"/>
</dbReference>
<dbReference type="Gene3D" id="3.40.50.300">
    <property type="entry name" value="P-loop containing nucleotide triphosphate hydrolases"/>
    <property type="match status" value="1"/>
</dbReference>
<dbReference type="Gene3D" id="1.25.40.10">
    <property type="entry name" value="Tetratricopeptide repeat domain"/>
    <property type="match status" value="2"/>
</dbReference>
<evidence type="ECO:0000313" key="7">
    <source>
        <dbReference type="EMBL" id="MFC1853419.1"/>
    </source>
</evidence>
<dbReference type="Gene3D" id="1.10.510.10">
    <property type="entry name" value="Transferase(Phosphotransferase) domain 1"/>
    <property type="match status" value="2"/>
</dbReference>
<dbReference type="InterPro" id="IPR025662">
    <property type="entry name" value="Sigma_54_int_dom_ATP-bd_1"/>
</dbReference>
<dbReference type="CDD" id="cd14014">
    <property type="entry name" value="STKc_PknB_like"/>
    <property type="match status" value="1"/>
</dbReference>
<feature type="repeat" description="TPR" evidence="3">
    <location>
        <begin position="1015"/>
        <end position="1048"/>
    </location>
</feature>
<dbReference type="PANTHER" id="PTHR16305">
    <property type="entry name" value="TESTICULAR SOLUBLE ADENYLYL CYCLASE"/>
    <property type="match status" value="1"/>
</dbReference>
<sequence length="1257" mass="141792">MVTADQIIGPYNLLKPLGRGGMGVVHKAQHRETGKVVALKTIRVADEMQLEGIRREVRALARLNHPGIVKIVAEGVQDGLPWYAMEFLQGVTLRHYFSQQYVPATEQQNVTGKEEITGHEGWTSSLGKKEPPAPTAPTLELDDASEDQTGPVTGAPPQALSGSMKGELSRCLPLVRRLCQPLAFLHGEGIVHRDLKPDNIMVTDDDMPVLVDFGLMTQFTGEESREILFVEHGGAGTVHYMAPEQIKGEFVDARTDLYALGCILYELLVGHPPFVGVNIAQIFQAHLQGTPVSPSHFRAEVPPQVDDLVSRLLAKDPRERVGHADVVATTLAQFGGDMIVIEDPKPRTYLYRSSFAGRDPHLSQLREHQQRLLRGKGSFVLVGGESGVGKTRLVMEFGREAARQNIQVLTGECTDRTGNTFEVFQKPLQAIADRCRERGLEETERLLGRRGKILALHEPSLASLPGQKAYPDPVELKPDEAMIRLFSYFSEMLRELARDEPLLIILDDLQWVDNLTVGFFEFILRTQHLDRSRIQIVGTYRSEEVSAGLQKILDTGGVDKVDLSRLDQESVSTMVSDMLAMRPSPQLFCRYLSRHSEGNPLFVAEYLRTAVEECILWRDSVGRWQIEDDTDKTVSGEAMYHTLPLPRSLQGLIERRLHRLSAIAQRLINSSAIVGRESNRLLLRQTTGLDDETMNDTIEELLHYQILEQPAPDTVRFVHDKIREVALSRLEENEKQELHHLTAQAIESLYQHDLSTNYGALAWHYEKAEISEKAREYLEKAAEYAKEKFAHETALSYFDRLLKYSDDKKKIIDIYYKKARIFQSLGKLDEAINILKKGVELAQEINNTQSEANVTILLGDIFSNKSDFESALSILADAEKICDRENYAYALNIIGHIYFRKYCLDNNTSFCDRAYEHYQKSIAVSEEIGDKQRISSSLNCIGLIYERKGASDRALEYYEKSLAIAEEIGAQLAMSYALNNIGLLHSKKGAYDKALECYHRSLAIKEEIGDKRGIPLTLNNMGIINMNRGSYDKALDYYHQTLASLEEMGDKPRISGTLCNIGIIYLIHKGAYEEALEYYYKSLAIKEEIGDKGGLGYVYAYLAYTYIKSGQIKKASEIALLHFRNMQEIGIDVERGRTHLALALILKDYGSSFRNEEELGALKHILQKITTITELPETAAAYFEKAIENARKDDYLETLIPALYEYGKYLITSKNEELGISNLKEAQEKAIEAGMIEEIRIIEELCQELGIHKFQRC</sequence>
<dbReference type="Pfam" id="PF00069">
    <property type="entry name" value="Pkinase"/>
    <property type="match status" value="2"/>
</dbReference>
<evidence type="ECO:0000256" key="4">
    <source>
        <dbReference type="PROSITE-ProRule" id="PRU10141"/>
    </source>
</evidence>